<keyword evidence="2" id="KW-1185">Reference proteome</keyword>
<comment type="caution">
    <text evidence="1">The sequence shown here is derived from an EMBL/GenBank/DDBJ whole genome shotgun (WGS) entry which is preliminary data.</text>
</comment>
<organism evidence="1 2">
    <name type="scientific">Brevundimonas guildfordensis</name>
    <dbReference type="NCBI Taxonomy" id="2762241"/>
    <lineage>
        <taxon>Bacteria</taxon>
        <taxon>Pseudomonadati</taxon>
        <taxon>Pseudomonadota</taxon>
        <taxon>Alphaproteobacteria</taxon>
        <taxon>Caulobacterales</taxon>
        <taxon>Caulobacteraceae</taxon>
        <taxon>Brevundimonas</taxon>
    </lineage>
</organism>
<dbReference type="Proteomes" id="UP000638918">
    <property type="component" value="Unassembled WGS sequence"/>
</dbReference>
<protein>
    <recommendedName>
        <fullName evidence="3">Phage portal protein</fullName>
    </recommendedName>
</protein>
<evidence type="ECO:0000313" key="2">
    <source>
        <dbReference type="Proteomes" id="UP000638918"/>
    </source>
</evidence>
<name>A0ABR8QX55_9CAUL</name>
<sequence>MVRNSEPRKLRAAEALAFFDDKQDETTLALIRQRFANPESFRVFNVNIVKKIVSRRATAYQTPPVRTFEGWDQRAASTLYQDANIDAVMKRASKLTKLHKTTALQVVWTEPHGLQVRVLTPNILDAEWDDPEHPTRIVVTHAAHNPAHTTYSDWTANGFVRRNANGHKLPNPGNAGDQNPYGVLPFVPLFDRLPDADFFLPGGDDLIGAQKALNVGLTNLWRAVELQSHGQAVAKGLPIGDPIATGPDKVILLPKDGEFSYAAPNTPIPDILEALEFLMRSTAATNDCTADVLDLSKTAESGSAREAQRIDLKEARLDDIALWRGFERRLFETIKRVVNTHRPGMIPEGATVRADFAELQDNLTEAEVLANLKERAELGVSSPVDALMALNPDGYATREDAYRALITCKQESQELLLAL</sequence>
<proteinExistence type="predicted"/>
<dbReference type="EMBL" id="JACSQU010000001">
    <property type="protein sequence ID" value="MBD7940120.1"/>
    <property type="molecule type" value="Genomic_DNA"/>
</dbReference>
<evidence type="ECO:0008006" key="3">
    <source>
        <dbReference type="Google" id="ProtNLM"/>
    </source>
</evidence>
<evidence type="ECO:0000313" key="1">
    <source>
        <dbReference type="EMBL" id="MBD7940120.1"/>
    </source>
</evidence>
<accession>A0ABR8QX55</accession>
<gene>
    <name evidence="1" type="ORF">H9656_01835</name>
</gene>
<reference evidence="1 2" key="1">
    <citation type="submission" date="2020-08" db="EMBL/GenBank/DDBJ databases">
        <title>A Genomic Blueprint of the Chicken Gut Microbiome.</title>
        <authorList>
            <person name="Gilroy R."/>
            <person name="Ravi A."/>
            <person name="Getino M."/>
            <person name="Pursley I."/>
            <person name="Horton D.L."/>
            <person name="Alikhan N.-F."/>
            <person name="Baker D."/>
            <person name="Gharbi K."/>
            <person name="Hall N."/>
            <person name="Watson M."/>
            <person name="Adriaenssens E.M."/>
            <person name="Foster-Nyarko E."/>
            <person name="Jarju S."/>
            <person name="Secka A."/>
            <person name="Antonio M."/>
            <person name="Oren A."/>
            <person name="Chaudhuri R."/>
            <person name="La Ragione R.M."/>
            <person name="Hildebrand F."/>
            <person name="Pallen M.J."/>
        </authorList>
    </citation>
    <scope>NUCLEOTIDE SEQUENCE [LARGE SCALE GENOMIC DNA]</scope>
    <source>
        <strain evidence="1 2">Sa3CVA3</strain>
    </source>
</reference>